<evidence type="ECO:0000313" key="2">
    <source>
        <dbReference type="EMBL" id="MDQ0274011.1"/>
    </source>
</evidence>
<keyword evidence="1" id="KW-1133">Transmembrane helix</keyword>
<feature type="transmembrane region" description="Helical" evidence="1">
    <location>
        <begin position="139"/>
        <end position="163"/>
    </location>
</feature>
<comment type="caution">
    <text evidence="2">The sequence shown here is derived from an EMBL/GenBank/DDBJ whole genome shotgun (WGS) entry which is preliminary data.</text>
</comment>
<keyword evidence="3" id="KW-1185">Reference proteome</keyword>
<keyword evidence="1" id="KW-0472">Membrane</keyword>
<evidence type="ECO:0000256" key="1">
    <source>
        <dbReference type="SAM" id="Phobius"/>
    </source>
</evidence>
<keyword evidence="1" id="KW-0812">Transmembrane</keyword>
<feature type="transmembrane region" description="Helical" evidence="1">
    <location>
        <begin position="175"/>
        <end position="191"/>
    </location>
</feature>
<feature type="transmembrane region" description="Helical" evidence="1">
    <location>
        <begin position="103"/>
        <end position="127"/>
    </location>
</feature>
<protein>
    <submittedName>
        <fullName evidence="2">ABC-type transport system involved in multi-copper enzyme maturation permease subunit</fullName>
    </submittedName>
</protein>
<feature type="transmembrane region" description="Helical" evidence="1">
    <location>
        <begin position="234"/>
        <end position="256"/>
    </location>
</feature>
<name>A0ABU0ATB0_9FIRM</name>
<gene>
    <name evidence="2" type="ORF">J2S72_000007</name>
</gene>
<dbReference type="EMBL" id="JAUSTN010000001">
    <property type="protein sequence ID" value="MDQ0274011.1"/>
    <property type="molecule type" value="Genomic_DNA"/>
</dbReference>
<sequence>MKNFIKAEFYKIKNKKSIWIWLIFVPLIILVLFLQMKGANSSNLKDLSVETNTYPYMLPWVLLLVGISPLFTIFVGLTVLSGEFREGGKVRQVEAGYSTNKTYLARYFLIILIGCLYILFLLLIFSLGNLLLGFNFRQVLVFFTTLFKIFTLGVFPLFALGAFIQMALYLSRSEIATVFAWLFFTFFYKAIEEILNNLNINIFSKISQYFPTELIVDILAKVGINNFEIDSKTYIRVILVSLIWIILFNLIGMTFFKRRRFQ</sequence>
<proteinExistence type="predicted"/>
<dbReference type="Proteomes" id="UP001236559">
    <property type="component" value="Unassembled WGS sequence"/>
</dbReference>
<accession>A0ABU0ATB0</accession>
<feature type="transmembrane region" description="Helical" evidence="1">
    <location>
        <begin position="18"/>
        <end position="36"/>
    </location>
</feature>
<reference evidence="2 3" key="1">
    <citation type="submission" date="2023-07" db="EMBL/GenBank/DDBJ databases">
        <title>Genomic Encyclopedia of Type Strains, Phase IV (KMG-IV): sequencing the most valuable type-strain genomes for metagenomic binning, comparative biology and taxonomic classification.</title>
        <authorList>
            <person name="Goeker M."/>
        </authorList>
    </citation>
    <scope>NUCLEOTIDE SEQUENCE [LARGE SCALE GENOMIC DNA]</scope>
    <source>
        <strain evidence="2 3">DSM 22616</strain>
    </source>
</reference>
<organism evidence="2 3">
    <name type="scientific">Peptoniphilus koenoeneniae</name>
    <dbReference type="NCBI Taxonomy" id="507751"/>
    <lineage>
        <taxon>Bacteria</taxon>
        <taxon>Bacillati</taxon>
        <taxon>Bacillota</taxon>
        <taxon>Tissierellia</taxon>
        <taxon>Tissierellales</taxon>
        <taxon>Peptoniphilaceae</taxon>
        <taxon>Peptoniphilus</taxon>
    </lineage>
</organism>
<dbReference type="RefSeq" id="WP_307494798.1">
    <property type="nucleotide sequence ID" value="NZ_JAUSTN010000001.1"/>
</dbReference>
<evidence type="ECO:0000313" key="3">
    <source>
        <dbReference type="Proteomes" id="UP001236559"/>
    </source>
</evidence>
<feature type="transmembrane region" description="Helical" evidence="1">
    <location>
        <begin position="56"/>
        <end position="82"/>
    </location>
</feature>